<keyword evidence="2" id="KW-1185">Reference proteome</keyword>
<name>A0ABX7HFL7_9STAP</name>
<dbReference type="InterPro" id="IPR006490">
    <property type="entry name" value="Maj_tail_phi13"/>
</dbReference>
<evidence type="ECO:0000313" key="2">
    <source>
        <dbReference type="Proteomes" id="UP000627155"/>
    </source>
</evidence>
<dbReference type="NCBIfam" id="TIGR01603">
    <property type="entry name" value="maj_tail_phi13"/>
    <property type="match status" value="1"/>
</dbReference>
<proteinExistence type="predicted"/>
<protein>
    <submittedName>
        <fullName evidence="1">Phage tail protein</fullName>
    </submittedName>
</protein>
<accession>A0ABX7HFL7</accession>
<dbReference type="InterPro" id="IPR006724">
    <property type="entry name" value="Phage_TTP"/>
</dbReference>
<dbReference type="Proteomes" id="UP000627155">
    <property type="component" value="Chromosome"/>
</dbReference>
<sequence length="210" mass="23216">MGKYNANTGLSEVWYSVLQSESGSAVTLSDIDMIDYLKEMSFEVGEELTRGYGSNKTAEVAKSGGEPTLNLTFHKLPVSVQEKILGLTKHATNQKVYGMVGSKKIVYVALAFARTMEDGSKEWFGFAKGVFTKPNKEGQTKENDVEFGQDEIEGQFMERYIDGFDEKEAVIMTYDEAGETDGRDTVFESIFGKPYPGIIDEPVVPTVPEA</sequence>
<reference evidence="1 2" key="1">
    <citation type="submission" date="2021-02" db="EMBL/GenBank/DDBJ databases">
        <title>FDA dAtabase for Regulatory Grade micrObial Sequences (FDA-ARGOS): Supporting development and validation of Infectious Disease Dx tests.</title>
        <authorList>
            <person name="Sproer C."/>
            <person name="Gronow S."/>
            <person name="Severitt S."/>
            <person name="Schroder I."/>
            <person name="Tallon L."/>
            <person name="Sadzewicz L."/>
            <person name="Zhao X."/>
            <person name="Boylan J."/>
            <person name="Ott S."/>
            <person name="Bowen H."/>
            <person name="Vavikolanu K."/>
            <person name="Mehta A."/>
            <person name="Aluvathingal J."/>
            <person name="Nadendla S."/>
            <person name="Lowell S."/>
            <person name="Myers T."/>
            <person name="Yan Y."/>
            <person name="Sichtig H."/>
        </authorList>
    </citation>
    <scope>NUCLEOTIDE SEQUENCE [LARGE SCALE GENOMIC DNA]</scope>
    <source>
        <strain evidence="1 2">FDAARGOS_1207</strain>
    </source>
</reference>
<dbReference type="RefSeq" id="WP_103322860.1">
    <property type="nucleotide sequence ID" value="NZ_CP069486.1"/>
</dbReference>
<organism evidence="1 2">
    <name type="scientific">Mammaliicoccus vitulinus</name>
    <dbReference type="NCBI Taxonomy" id="71237"/>
    <lineage>
        <taxon>Bacteria</taxon>
        <taxon>Bacillati</taxon>
        <taxon>Bacillota</taxon>
        <taxon>Bacilli</taxon>
        <taxon>Bacillales</taxon>
        <taxon>Staphylococcaceae</taxon>
        <taxon>Mammaliicoccus</taxon>
    </lineage>
</organism>
<dbReference type="Pfam" id="PF04630">
    <property type="entry name" value="Phage_TTP_1"/>
    <property type="match status" value="1"/>
</dbReference>
<evidence type="ECO:0000313" key="1">
    <source>
        <dbReference type="EMBL" id="QRO85125.1"/>
    </source>
</evidence>
<dbReference type="EMBL" id="CP069486">
    <property type="protein sequence ID" value="QRO85125.1"/>
    <property type="molecule type" value="Genomic_DNA"/>
</dbReference>
<gene>
    <name evidence="1" type="ORF">I6J37_13270</name>
</gene>